<dbReference type="PANTHER" id="PTHR42698">
    <property type="entry name" value="GTPASE ERA"/>
    <property type="match status" value="1"/>
</dbReference>
<dbReference type="Gene3D" id="3.40.50.300">
    <property type="entry name" value="P-loop containing nucleotide triphosphate hydrolases"/>
    <property type="match status" value="1"/>
</dbReference>
<reference evidence="4 5" key="1">
    <citation type="submission" date="2018-11" db="EMBL/GenBank/DDBJ databases">
        <title>Trebonia kvetii gen.nov., sp.nov., a novel acidophilic actinobacterium, and proposal of the new actinobacterial family Treboniaceae fam. nov.</title>
        <authorList>
            <person name="Rapoport D."/>
            <person name="Sagova-Mareckova M."/>
            <person name="Sedlacek I."/>
            <person name="Provaznik J."/>
            <person name="Kralova S."/>
            <person name="Pavlinic D."/>
            <person name="Benes V."/>
            <person name="Kopecky J."/>
        </authorList>
    </citation>
    <scope>NUCLEOTIDE SEQUENCE [LARGE SCALE GENOMIC DNA]</scope>
    <source>
        <strain evidence="4 5">15Tr583</strain>
    </source>
</reference>
<dbReference type="InterPro" id="IPR027417">
    <property type="entry name" value="P-loop_NTPase"/>
</dbReference>
<feature type="region of interest" description="Disordered" evidence="1">
    <location>
        <begin position="1"/>
        <end position="25"/>
    </location>
</feature>
<accession>A0A6P2BKR8</accession>
<sequence length="610" mass="63850">MVRIGRARQGQGAAGTADQHRQPADDKGFSAALLDDAESVLKRAGERLRLSGSHTVIALAGGTGSGKSTLFNALSGATFSPPGVTRPMTRHVHACVWGMQGAAPLLDWLGVQRRHRYARASVLDTGESDLDGLILLDLPDHDSVVTASMAAVDRLSKLADMVIWVLDPQKYADAAVHNRYLIPLAGHAPVFTVVLNQIDTLPPEQARDCEDDLRRLLDAEGLPDTPVLPVSARTGDGLDELRLLLTETVRRNRAVTDRIAADIDGLIGGFAAYTGPQVAPDTAVAAATPGAPVAAPLPEEADVQPQAPSRPPWELEDGEETAASPAPSRPPWEDATPDGDKPEADDPAGSVPTAAADQLGDAFAGAAGLTAVAQAMASAREAQGARLTGWPVARLVPGRRDPVRSLRPGGGAKAVQRAAEAAAGQAQQSEVDNAITVFGDAVGKGLPEPWAGSMREAARSNADMVPQALTAAVREAAVAGASRPPAWWRLVTAWQWLLAVLAVAGVALSVVIAVVHGAGHHQGWTGEVSLIPWLLVMAAAMLVLGYVTALGCRNVAVAAADRERETARRSMRDRVDRVTHDLVLVATGSEISQYERFKKELAVAAGRAGA</sequence>
<dbReference type="GO" id="GO:0000028">
    <property type="term" value="P:ribosomal small subunit assembly"/>
    <property type="evidence" value="ECO:0007669"/>
    <property type="project" value="TreeGrafter"/>
</dbReference>
<evidence type="ECO:0000256" key="1">
    <source>
        <dbReference type="SAM" id="MobiDB-lite"/>
    </source>
</evidence>
<dbReference type="GO" id="GO:0005829">
    <property type="term" value="C:cytosol"/>
    <property type="evidence" value="ECO:0007669"/>
    <property type="project" value="TreeGrafter"/>
</dbReference>
<feature type="transmembrane region" description="Helical" evidence="2">
    <location>
        <begin position="530"/>
        <end position="552"/>
    </location>
</feature>
<evidence type="ECO:0000313" key="5">
    <source>
        <dbReference type="Proteomes" id="UP000460272"/>
    </source>
</evidence>
<dbReference type="AlphaFoldDB" id="A0A6P2BKR8"/>
<feature type="region of interest" description="Disordered" evidence="1">
    <location>
        <begin position="293"/>
        <end position="354"/>
    </location>
</feature>
<evidence type="ECO:0000256" key="2">
    <source>
        <dbReference type="SAM" id="Phobius"/>
    </source>
</evidence>
<dbReference type="SUPFAM" id="SSF52540">
    <property type="entry name" value="P-loop containing nucleoside triphosphate hydrolases"/>
    <property type="match status" value="1"/>
</dbReference>
<dbReference type="OrthoDB" id="974105at2"/>
<gene>
    <name evidence="4" type="ORF">EAS64_41780</name>
</gene>
<dbReference type="EMBL" id="RPFW01000013">
    <property type="protein sequence ID" value="TVY99133.1"/>
    <property type="molecule type" value="Genomic_DNA"/>
</dbReference>
<keyword evidence="5" id="KW-1185">Reference proteome</keyword>
<protein>
    <submittedName>
        <fullName evidence="4">ABC transporter</fullName>
    </submittedName>
</protein>
<name>A0A6P2BKR8_9ACTN</name>
<keyword evidence="2" id="KW-0472">Membrane</keyword>
<dbReference type="GO" id="GO:0005525">
    <property type="term" value="F:GTP binding"/>
    <property type="evidence" value="ECO:0007669"/>
    <property type="project" value="InterPro"/>
</dbReference>
<keyword evidence="2" id="KW-1133">Transmembrane helix</keyword>
<evidence type="ECO:0000259" key="3">
    <source>
        <dbReference type="Pfam" id="PF01926"/>
    </source>
</evidence>
<evidence type="ECO:0000313" key="4">
    <source>
        <dbReference type="EMBL" id="TVY99133.1"/>
    </source>
</evidence>
<dbReference type="InterPro" id="IPR006073">
    <property type="entry name" value="GTP-bd"/>
</dbReference>
<feature type="compositionally biased region" description="Low complexity" evidence="1">
    <location>
        <begin position="7"/>
        <end position="17"/>
    </location>
</feature>
<proteinExistence type="predicted"/>
<dbReference type="Proteomes" id="UP000460272">
    <property type="component" value="Unassembled WGS sequence"/>
</dbReference>
<organism evidence="4 5">
    <name type="scientific">Trebonia kvetii</name>
    <dbReference type="NCBI Taxonomy" id="2480626"/>
    <lineage>
        <taxon>Bacteria</taxon>
        <taxon>Bacillati</taxon>
        <taxon>Actinomycetota</taxon>
        <taxon>Actinomycetes</taxon>
        <taxon>Streptosporangiales</taxon>
        <taxon>Treboniaceae</taxon>
        <taxon>Trebonia</taxon>
    </lineage>
</organism>
<comment type="caution">
    <text evidence="4">The sequence shown here is derived from an EMBL/GenBank/DDBJ whole genome shotgun (WGS) entry which is preliminary data.</text>
</comment>
<dbReference type="PANTHER" id="PTHR42698:SF1">
    <property type="entry name" value="GTPASE ERA, MITOCHONDRIAL"/>
    <property type="match status" value="1"/>
</dbReference>
<keyword evidence="2" id="KW-0812">Transmembrane</keyword>
<dbReference type="GO" id="GO:0019843">
    <property type="term" value="F:rRNA binding"/>
    <property type="evidence" value="ECO:0007669"/>
    <property type="project" value="TreeGrafter"/>
</dbReference>
<feature type="domain" description="G" evidence="3">
    <location>
        <begin position="57"/>
        <end position="174"/>
    </location>
</feature>
<feature type="transmembrane region" description="Helical" evidence="2">
    <location>
        <begin position="496"/>
        <end position="518"/>
    </location>
</feature>
<dbReference type="Pfam" id="PF01926">
    <property type="entry name" value="MMR_HSR1"/>
    <property type="match status" value="1"/>
</dbReference>
<dbReference type="InterPro" id="IPR005662">
    <property type="entry name" value="GTPase_Era-like"/>
</dbReference>
<dbReference type="GO" id="GO:0043024">
    <property type="term" value="F:ribosomal small subunit binding"/>
    <property type="evidence" value="ECO:0007669"/>
    <property type="project" value="TreeGrafter"/>
</dbReference>